<evidence type="ECO:0000313" key="1">
    <source>
        <dbReference type="EMBL" id="MBN3547449.1"/>
    </source>
</evidence>
<dbReference type="Proteomes" id="UP001319060">
    <property type="component" value="Unassembled WGS sequence"/>
</dbReference>
<dbReference type="EMBL" id="JAFHKS010000044">
    <property type="protein sequence ID" value="MBN3547449.1"/>
    <property type="molecule type" value="Genomic_DNA"/>
</dbReference>
<dbReference type="RefSeq" id="WP_188401689.1">
    <property type="nucleotide sequence ID" value="NZ_BMCE01000001.1"/>
</dbReference>
<organism evidence="1 2">
    <name type="scientific">Fictibacillus barbaricus</name>
    <dbReference type="NCBI Taxonomy" id="182136"/>
    <lineage>
        <taxon>Bacteria</taxon>
        <taxon>Bacillati</taxon>
        <taxon>Bacillota</taxon>
        <taxon>Bacilli</taxon>
        <taxon>Bacillales</taxon>
        <taxon>Fictibacillaceae</taxon>
        <taxon>Fictibacillus</taxon>
    </lineage>
</organism>
<evidence type="ECO:0000313" key="2">
    <source>
        <dbReference type="Proteomes" id="UP001319060"/>
    </source>
</evidence>
<reference evidence="1 2" key="1">
    <citation type="submission" date="2021-01" db="EMBL/GenBank/DDBJ databases">
        <title>Genome Sequencing of Type Strains.</title>
        <authorList>
            <person name="Lemaire J.F."/>
            <person name="Inderbitzin P."/>
            <person name="Collins S.B."/>
            <person name="Wespe N."/>
            <person name="Knight-Connoni V."/>
        </authorList>
    </citation>
    <scope>NUCLEOTIDE SEQUENCE [LARGE SCALE GENOMIC DNA]</scope>
    <source>
        <strain evidence="1 2">DSM 14730</strain>
    </source>
</reference>
<protein>
    <submittedName>
        <fullName evidence="1">Uncharacterized protein</fullName>
    </submittedName>
</protein>
<comment type="caution">
    <text evidence="1">The sequence shown here is derived from an EMBL/GenBank/DDBJ whole genome shotgun (WGS) entry which is preliminary data.</text>
</comment>
<accession>A0ABS2ZJB6</accession>
<keyword evidence="2" id="KW-1185">Reference proteome</keyword>
<sequence>MDLINTLENEYELYGVRWKERPHVILTDFGEKRLRYWKEEECLKWHVKWRDESSKGSGAVPDRMIRTRSGDHAIYYGKQWITLHDYADTPFGCDEVERWGQFIGSLLSASLKAQLEPGHDMKIEVPVFNIENALHVTQKYMEGNFRCITSSIYEAKQRIQFSEALKSKVRRSRLPILEKELSIKNGQRIFHFLFYQGGDAWPVKGYMPVRSFLLEWLEHTSTASLKLLLTEVNKHFSLEGEQGLLLLAEIVTPWELYDCLNQLDNSSLERMVEGLKKYEELWGLNRTLLKTVTEWFDENRRKVAL</sequence>
<proteinExistence type="predicted"/>
<gene>
    <name evidence="1" type="ORF">JYA64_19230</name>
</gene>
<name>A0ABS2ZJB6_9BACL</name>